<feature type="transmembrane region" description="Helical" evidence="1">
    <location>
        <begin position="318"/>
        <end position="340"/>
    </location>
</feature>
<evidence type="ECO:0000256" key="1">
    <source>
        <dbReference type="SAM" id="Phobius"/>
    </source>
</evidence>
<proteinExistence type="predicted"/>
<dbReference type="PANTHER" id="PTHR16469">
    <property type="entry name" value="UBIQUITIN-ASSOCIATED AND SH3 DOMAIN-CONTAINING BA-RELATED"/>
    <property type="match status" value="1"/>
</dbReference>
<gene>
    <name evidence="2" type="ORF">K432DRAFT_401327</name>
</gene>
<dbReference type="CDD" id="cd07067">
    <property type="entry name" value="HP_PGM_like"/>
    <property type="match status" value="1"/>
</dbReference>
<dbReference type="EMBL" id="KV744841">
    <property type="protein sequence ID" value="OCK84281.1"/>
    <property type="molecule type" value="Genomic_DNA"/>
</dbReference>
<protein>
    <submittedName>
        <fullName evidence="2">Phosphoglycerate mutase-like protein</fullName>
    </submittedName>
</protein>
<accession>A0A8E2EI84</accession>
<dbReference type="OrthoDB" id="414418at2759"/>
<dbReference type="AlphaFoldDB" id="A0A8E2EI84"/>
<feature type="transmembrane region" description="Helical" evidence="1">
    <location>
        <begin position="346"/>
        <end position="368"/>
    </location>
</feature>
<evidence type="ECO:0000313" key="2">
    <source>
        <dbReference type="EMBL" id="OCK84281.1"/>
    </source>
</evidence>
<organism evidence="2 3">
    <name type="scientific">Lepidopterella palustris CBS 459.81</name>
    <dbReference type="NCBI Taxonomy" id="1314670"/>
    <lineage>
        <taxon>Eukaryota</taxon>
        <taxon>Fungi</taxon>
        <taxon>Dikarya</taxon>
        <taxon>Ascomycota</taxon>
        <taxon>Pezizomycotina</taxon>
        <taxon>Dothideomycetes</taxon>
        <taxon>Pleosporomycetidae</taxon>
        <taxon>Mytilinidiales</taxon>
        <taxon>Argynnaceae</taxon>
        <taxon>Lepidopterella</taxon>
    </lineage>
</organism>
<name>A0A8E2EI84_9PEZI</name>
<dbReference type="PANTHER" id="PTHR16469:SF51">
    <property type="entry name" value="TRANSCRIPTION FACTOR TAU 55 KDA SUBUNIT"/>
    <property type="match status" value="1"/>
</dbReference>
<dbReference type="InterPro" id="IPR051710">
    <property type="entry name" value="Phosphatase_SH3-domain"/>
</dbReference>
<sequence>MLDTIYVVRNAVSTTDEKPHAQVFNQEPRPFRPRLSLARFVPYSWVVDINNVGTRTARDPFLSAYGKAQANELADKLVNLNRPIDAVICSPAMRCLETIAPTVERLLEDNQAGVFIKVDNNFGDFTQRGRVARKPESFKVLLDAFPMILDTSYTPTYFRRAGHGPKGRETTLDLHERVGEALHHIIQQMDNDPKGPKTLVICTHGPTMIAIGRLLTCMTPPNLFEDDFSAPSCSLSKYIRQQIQDVLPGHEVVGGWDCELDGDTSHLANGPEYEWTFSSPTELRVAFPTPPAPPSPIAKFLTRTRLALVGNPFRMPSLIYSFMIIFYAAVMALHLVGIAYESTTHKIASFLSVYLTFVLVLYPARVALMMRE</sequence>
<dbReference type="InterPro" id="IPR029033">
    <property type="entry name" value="His_PPase_superfam"/>
</dbReference>
<dbReference type="Proteomes" id="UP000250266">
    <property type="component" value="Unassembled WGS sequence"/>
</dbReference>
<reference evidence="2 3" key="1">
    <citation type="journal article" date="2016" name="Nat. Commun.">
        <title>Ectomycorrhizal ecology is imprinted in the genome of the dominant symbiotic fungus Cenococcum geophilum.</title>
        <authorList>
            <consortium name="DOE Joint Genome Institute"/>
            <person name="Peter M."/>
            <person name="Kohler A."/>
            <person name="Ohm R.A."/>
            <person name="Kuo A."/>
            <person name="Krutzmann J."/>
            <person name="Morin E."/>
            <person name="Arend M."/>
            <person name="Barry K.W."/>
            <person name="Binder M."/>
            <person name="Choi C."/>
            <person name="Clum A."/>
            <person name="Copeland A."/>
            <person name="Grisel N."/>
            <person name="Haridas S."/>
            <person name="Kipfer T."/>
            <person name="LaButti K."/>
            <person name="Lindquist E."/>
            <person name="Lipzen A."/>
            <person name="Maire R."/>
            <person name="Meier B."/>
            <person name="Mihaltcheva S."/>
            <person name="Molinier V."/>
            <person name="Murat C."/>
            <person name="Poggeler S."/>
            <person name="Quandt C.A."/>
            <person name="Sperisen C."/>
            <person name="Tritt A."/>
            <person name="Tisserant E."/>
            <person name="Crous P.W."/>
            <person name="Henrissat B."/>
            <person name="Nehls U."/>
            <person name="Egli S."/>
            <person name="Spatafora J.W."/>
            <person name="Grigoriev I.V."/>
            <person name="Martin F.M."/>
        </authorList>
    </citation>
    <scope>NUCLEOTIDE SEQUENCE [LARGE SCALE GENOMIC DNA]</scope>
    <source>
        <strain evidence="2 3">CBS 459.81</strain>
    </source>
</reference>
<dbReference type="Gene3D" id="3.40.50.1240">
    <property type="entry name" value="Phosphoglycerate mutase-like"/>
    <property type="match status" value="1"/>
</dbReference>
<evidence type="ECO:0000313" key="3">
    <source>
        <dbReference type="Proteomes" id="UP000250266"/>
    </source>
</evidence>
<dbReference type="Pfam" id="PF00300">
    <property type="entry name" value="His_Phos_1"/>
    <property type="match status" value="1"/>
</dbReference>
<keyword evidence="1" id="KW-0472">Membrane</keyword>
<keyword evidence="3" id="KW-1185">Reference proteome</keyword>
<keyword evidence="1" id="KW-0812">Transmembrane</keyword>
<dbReference type="InterPro" id="IPR013078">
    <property type="entry name" value="His_Pase_superF_clade-1"/>
</dbReference>
<keyword evidence="1" id="KW-1133">Transmembrane helix</keyword>
<dbReference type="SUPFAM" id="SSF53254">
    <property type="entry name" value="Phosphoglycerate mutase-like"/>
    <property type="match status" value="1"/>
</dbReference>